<dbReference type="InterPro" id="IPR016174">
    <property type="entry name" value="Di-haem_cyt_TM"/>
</dbReference>
<dbReference type="InterPro" id="IPR052168">
    <property type="entry name" value="Cytochrome_b561_oxidase"/>
</dbReference>
<organism evidence="15 16">
    <name type="scientific">Beijerinckia indica subsp. indica (strain ATCC 9039 / DSM 1715 / NCIMB 8712)</name>
    <dbReference type="NCBI Taxonomy" id="395963"/>
    <lineage>
        <taxon>Bacteria</taxon>
        <taxon>Pseudomonadati</taxon>
        <taxon>Pseudomonadota</taxon>
        <taxon>Alphaproteobacteria</taxon>
        <taxon>Hyphomicrobiales</taxon>
        <taxon>Beijerinckiaceae</taxon>
        <taxon>Beijerinckia</taxon>
    </lineage>
</organism>
<comment type="subcellular location">
    <subcellularLocation>
        <location evidence="2">Cell membrane</location>
        <topology evidence="2">Multi-pass membrane protein</topology>
    </subcellularLocation>
</comment>
<keyword evidence="5" id="KW-0349">Heme</keyword>
<gene>
    <name evidence="15" type="ordered locus">Bind_1306</name>
</gene>
<keyword evidence="16" id="KW-1185">Reference proteome</keyword>
<dbReference type="HOGENOM" id="CLU_095321_3_0_5"/>
<keyword evidence="8" id="KW-0249">Electron transport</keyword>
<protein>
    <submittedName>
        <fullName evidence="15">Cytochrome B561</fullName>
    </submittedName>
</protein>
<evidence type="ECO:0000256" key="2">
    <source>
        <dbReference type="ARBA" id="ARBA00004651"/>
    </source>
</evidence>
<name>B2IJS4_BEII9</name>
<keyword evidence="7" id="KW-0479">Metal-binding</keyword>
<evidence type="ECO:0000256" key="3">
    <source>
        <dbReference type="ARBA" id="ARBA00022448"/>
    </source>
</evidence>
<dbReference type="OrthoDB" id="7280471at2"/>
<keyword evidence="11 13" id="KW-0472">Membrane</keyword>
<reference evidence="15 16" key="2">
    <citation type="journal article" date="2010" name="J. Bacteriol.">
        <title>Complete genome sequence of Beijerinckia indica subsp. indica.</title>
        <authorList>
            <person name="Tamas I."/>
            <person name="Dedysh S.N."/>
            <person name="Liesack W."/>
            <person name="Stott M.B."/>
            <person name="Alam M."/>
            <person name="Murrell J.C."/>
            <person name="Dunfield P.F."/>
        </authorList>
    </citation>
    <scope>NUCLEOTIDE SEQUENCE [LARGE SCALE GENOMIC DNA]</scope>
    <source>
        <strain evidence="16">ATCC 9039 / DSM 1715 / NCIMB 8712</strain>
    </source>
</reference>
<feature type="transmembrane region" description="Helical" evidence="13">
    <location>
        <begin position="111"/>
        <end position="130"/>
    </location>
</feature>
<keyword evidence="3" id="KW-0813">Transport</keyword>
<keyword evidence="9 13" id="KW-1133">Transmembrane helix</keyword>
<dbReference type="RefSeq" id="WP_012384303.1">
    <property type="nucleotide sequence ID" value="NC_010581.1"/>
</dbReference>
<dbReference type="Gene3D" id="1.20.950.20">
    <property type="entry name" value="Transmembrane di-heme cytochromes, Chain C"/>
    <property type="match status" value="1"/>
</dbReference>
<dbReference type="PANTHER" id="PTHR30529">
    <property type="entry name" value="CYTOCHROME B561"/>
    <property type="match status" value="1"/>
</dbReference>
<comment type="cofactor">
    <cofactor evidence="1">
        <name>heme b</name>
        <dbReference type="ChEBI" id="CHEBI:60344"/>
    </cofactor>
</comment>
<dbReference type="SUPFAM" id="SSF81342">
    <property type="entry name" value="Transmembrane di-heme cytochromes"/>
    <property type="match status" value="1"/>
</dbReference>
<dbReference type="InterPro" id="IPR011577">
    <property type="entry name" value="Cyt_b561_bac/Ni-Hgenase"/>
</dbReference>
<feature type="transmembrane region" description="Helical" evidence="13">
    <location>
        <begin position="167"/>
        <end position="188"/>
    </location>
</feature>
<feature type="domain" description="Cytochrome b561 bacterial/Ni-hydrogenase" evidence="14">
    <location>
        <begin position="30"/>
        <end position="200"/>
    </location>
</feature>
<proteinExistence type="inferred from homology"/>
<reference evidence="16" key="1">
    <citation type="submission" date="2008-03" db="EMBL/GenBank/DDBJ databases">
        <title>Complete sequence of chromosome of Beijerinckia indica subsp. indica ATCC 9039.</title>
        <authorList>
            <consortium name="US DOE Joint Genome Institute"/>
            <person name="Copeland A."/>
            <person name="Lucas S."/>
            <person name="Lapidus A."/>
            <person name="Glavina del Rio T."/>
            <person name="Dalin E."/>
            <person name="Tice H."/>
            <person name="Bruce D."/>
            <person name="Goodwin L."/>
            <person name="Pitluck S."/>
            <person name="LaButti K."/>
            <person name="Schmutz J."/>
            <person name="Larimer F."/>
            <person name="Land M."/>
            <person name="Hauser L."/>
            <person name="Kyrpides N."/>
            <person name="Mikhailova N."/>
            <person name="Dunfield P.F."/>
            <person name="Dedysh S.N."/>
            <person name="Liesack W."/>
            <person name="Saw J.H."/>
            <person name="Alam M."/>
            <person name="Chen Y."/>
            <person name="Murrell J.C."/>
            <person name="Richardson P."/>
        </authorList>
    </citation>
    <scope>NUCLEOTIDE SEQUENCE [LARGE SCALE GENOMIC DNA]</scope>
    <source>
        <strain evidence="16">ATCC 9039 / DSM 1715 / NCIMB 8712</strain>
    </source>
</reference>
<dbReference type="KEGG" id="bid:Bind_1306"/>
<dbReference type="STRING" id="395963.Bind_1306"/>
<dbReference type="GO" id="GO:0046872">
    <property type="term" value="F:metal ion binding"/>
    <property type="evidence" value="ECO:0007669"/>
    <property type="project" value="UniProtKB-KW"/>
</dbReference>
<evidence type="ECO:0000256" key="11">
    <source>
        <dbReference type="ARBA" id="ARBA00023136"/>
    </source>
</evidence>
<dbReference type="EMBL" id="CP001016">
    <property type="protein sequence ID" value="ACB94946.1"/>
    <property type="molecule type" value="Genomic_DNA"/>
</dbReference>
<evidence type="ECO:0000256" key="9">
    <source>
        <dbReference type="ARBA" id="ARBA00022989"/>
    </source>
</evidence>
<evidence type="ECO:0000256" key="8">
    <source>
        <dbReference type="ARBA" id="ARBA00022982"/>
    </source>
</evidence>
<dbReference type="AlphaFoldDB" id="B2IJS4"/>
<evidence type="ECO:0000256" key="13">
    <source>
        <dbReference type="SAM" id="Phobius"/>
    </source>
</evidence>
<keyword evidence="10" id="KW-0408">Iron</keyword>
<accession>B2IJS4</accession>
<dbReference type="GO" id="GO:0009055">
    <property type="term" value="F:electron transfer activity"/>
    <property type="evidence" value="ECO:0007669"/>
    <property type="project" value="InterPro"/>
</dbReference>
<evidence type="ECO:0000313" key="16">
    <source>
        <dbReference type="Proteomes" id="UP000001695"/>
    </source>
</evidence>
<evidence type="ECO:0000256" key="6">
    <source>
        <dbReference type="ARBA" id="ARBA00022692"/>
    </source>
</evidence>
<evidence type="ECO:0000256" key="7">
    <source>
        <dbReference type="ARBA" id="ARBA00022723"/>
    </source>
</evidence>
<keyword evidence="4" id="KW-1003">Cell membrane</keyword>
<evidence type="ECO:0000256" key="10">
    <source>
        <dbReference type="ARBA" id="ARBA00023004"/>
    </source>
</evidence>
<feature type="transmembrane region" description="Helical" evidence="13">
    <location>
        <begin position="137"/>
        <end position="155"/>
    </location>
</feature>
<keyword evidence="6 13" id="KW-0812">Transmembrane</keyword>
<evidence type="ECO:0000256" key="5">
    <source>
        <dbReference type="ARBA" id="ARBA00022617"/>
    </source>
</evidence>
<dbReference type="GO" id="GO:0020037">
    <property type="term" value="F:heme binding"/>
    <property type="evidence" value="ECO:0007669"/>
    <property type="project" value="TreeGrafter"/>
</dbReference>
<comment type="similarity">
    <text evidence="12">Belongs to the cytochrome b561 family.</text>
</comment>
<feature type="transmembrane region" description="Helical" evidence="13">
    <location>
        <begin position="70"/>
        <end position="89"/>
    </location>
</feature>
<dbReference type="Proteomes" id="UP000001695">
    <property type="component" value="Chromosome"/>
</dbReference>
<evidence type="ECO:0000259" key="14">
    <source>
        <dbReference type="Pfam" id="PF01292"/>
    </source>
</evidence>
<dbReference type="Pfam" id="PF01292">
    <property type="entry name" value="Ni_hydr_CYTB"/>
    <property type="match status" value="1"/>
</dbReference>
<evidence type="ECO:0000313" key="15">
    <source>
        <dbReference type="EMBL" id="ACB94946.1"/>
    </source>
</evidence>
<feature type="transmembrane region" description="Helical" evidence="13">
    <location>
        <begin position="36"/>
        <end position="58"/>
    </location>
</feature>
<evidence type="ECO:0000256" key="4">
    <source>
        <dbReference type="ARBA" id="ARBA00022475"/>
    </source>
</evidence>
<dbReference type="GO" id="GO:0005886">
    <property type="term" value="C:plasma membrane"/>
    <property type="evidence" value="ECO:0007669"/>
    <property type="project" value="UniProtKB-SubCell"/>
</dbReference>
<dbReference type="GO" id="GO:0022904">
    <property type="term" value="P:respiratory electron transport chain"/>
    <property type="evidence" value="ECO:0007669"/>
    <property type="project" value="InterPro"/>
</dbReference>
<dbReference type="PANTHER" id="PTHR30529:SF1">
    <property type="entry name" value="CYTOCHROME B561 HOMOLOG 2"/>
    <property type="match status" value="1"/>
</dbReference>
<dbReference type="eggNOG" id="COG3038">
    <property type="taxonomic scope" value="Bacteria"/>
</dbReference>
<evidence type="ECO:0000256" key="12">
    <source>
        <dbReference type="ARBA" id="ARBA00037975"/>
    </source>
</evidence>
<sequence length="208" mass="22766">MTNNSLPAGFAAAEGQGSQKQKETARFPIYDSFTIFLHWATVLLVVILYALAQIWGLLEKGTPPRHALQSLHVSLGIVLTVVIVARLLWRGGPGRKLPEAIPGFLGFAAKAVHYLLYAMLVAQTVLGWLFRWAQGEILGFFGLFTIPSPFVFTVAQRQTFGSLHDLLGTLIIIVAAGHAGAALFHHYVCHDGVLVRMLPGLQKRLTRS</sequence>
<evidence type="ECO:0000256" key="1">
    <source>
        <dbReference type="ARBA" id="ARBA00001970"/>
    </source>
</evidence>